<keyword evidence="3 5" id="KW-1133">Transmembrane helix</keyword>
<protein>
    <recommendedName>
        <fullName evidence="6">G-protein coupled receptors family 2 profile 2 domain-containing protein</fullName>
    </recommendedName>
</protein>
<dbReference type="PANTHER" id="PTHR23112:SF0">
    <property type="entry name" value="TRANSMEMBRANE PROTEIN 116"/>
    <property type="match status" value="1"/>
</dbReference>
<dbReference type="AlphaFoldDB" id="A0A1Y2BWM3"/>
<dbReference type="GO" id="GO:0004930">
    <property type="term" value="F:G protein-coupled receptor activity"/>
    <property type="evidence" value="ECO:0007669"/>
    <property type="project" value="TreeGrafter"/>
</dbReference>
<accession>A0A1Y2BWM3</accession>
<proteinExistence type="predicted"/>
<evidence type="ECO:0000256" key="3">
    <source>
        <dbReference type="ARBA" id="ARBA00022989"/>
    </source>
</evidence>
<evidence type="ECO:0000256" key="5">
    <source>
        <dbReference type="SAM" id="Phobius"/>
    </source>
</evidence>
<dbReference type="GO" id="GO:0007189">
    <property type="term" value="P:adenylate cyclase-activating G protein-coupled receptor signaling pathway"/>
    <property type="evidence" value="ECO:0007669"/>
    <property type="project" value="TreeGrafter"/>
</dbReference>
<reference evidence="7 8" key="1">
    <citation type="submission" date="2016-07" db="EMBL/GenBank/DDBJ databases">
        <title>Pervasive Adenine N6-methylation of Active Genes in Fungi.</title>
        <authorList>
            <consortium name="DOE Joint Genome Institute"/>
            <person name="Mondo S.J."/>
            <person name="Dannebaum R.O."/>
            <person name="Kuo R.C."/>
            <person name="Labutti K."/>
            <person name="Haridas S."/>
            <person name="Kuo A."/>
            <person name="Salamov A."/>
            <person name="Ahrendt S.R."/>
            <person name="Lipzen A."/>
            <person name="Sullivan W."/>
            <person name="Andreopoulos W.B."/>
            <person name="Clum A."/>
            <person name="Lindquist E."/>
            <person name="Daum C."/>
            <person name="Ramamoorthy G.K."/>
            <person name="Gryganskyi A."/>
            <person name="Culley D."/>
            <person name="Magnuson J.K."/>
            <person name="James T.Y."/>
            <person name="O'Malley M.A."/>
            <person name="Stajich J.E."/>
            <person name="Spatafora J.W."/>
            <person name="Visel A."/>
            <person name="Grigoriev I.V."/>
        </authorList>
    </citation>
    <scope>NUCLEOTIDE SEQUENCE [LARGE SCALE GENOMIC DNA]</scope>
    <source>
        <strain evidence="7 8">JEL800</strain>
    </source>
</reference>
<comment type="subcellular location">
    <subcellularLocation>
        <location evidence="1">Membrane</location>
        <topology evidence="1">Multi-pass membrane protein</topology>
    </subcellularLocation>
</comment>
<organism evidence="7 8">
    <name type="scientific">Rhizoclosmatium globosum</name>
    <dbReference type="NCBI Taxonomy" id="329046"/>
    <lineage>
        <taxon>Eukaryota</taxon>
        <taxon>Fungi</taxon>
        <taxon>Fungi incertae sedis</taxon>
        <taxon>Chytridiomycota</taxon>
        <taxon>Chytridiomycota incertae sedis</taxon>
        <taxon>Chytridiomycetes</taxon>
        <taxon>Chytridiales</taxon>
        <taxon>Chytriomycetaceae</taxon>
        <taxon>Rhizoclosmatium</taxon>
    </lineage>
</organism>
<name>A0A1Y2BWM3_9FUNG</name>
<feature type="transmembrane region" description="Helical" evidence="5">
    <location>
        <begin position="225"/>
        <end position="246"/>
    </location>
</feature>
<dbReference type="PANTHER" id="PTHR23112">
    <property type="entry name" value="G PROTEIN-COUPLED RECEPTOR 157-RELATED"/>
    <property type="match status" value="1"/>
</dbReference>
<dbReference type="Gene3D" id="1.20.1070.10">
    <property type="entry name" value="Rhodopsin 7-helix transmembrane proteins"/>
    <property type="match status" value="1"/>
</dbReference>
<feature type="transmembrane region" description="Helical" evidence="5">
    <location>
        <begin position="121"/>
        <end position="146"/>
    </location>
</feature>
<feature type="transmembrane region" description="Helical" evidence="5">
    <location>
        <begin position="70"/>
        <end position="94"/>
    </location>
</feature>
<evidence type="ECO:0000256" key="1">
    <source>
        <dbReference type="ARBA" id="ARBA00004141"/>
    </source>
</evidence>
<keyword evidence="4 5" id="KW-0472">Membrane</keyword>
<dbReference type="Proteomes" id="UP000193642">
    <property type="component" value="Unassembled WGS sequence"/>
</dbReference>
<evidence type="ECO:0000256" key="4">
    <source>
        <dbReference type="ARBA" id="ARBA00023136"/>
    </source>
</evidence>
<evidence type="ECO:0000313" key="8">
    <source>
        <dbReference type="Proteomes" id="UP000193642"/>
    </source>
</evidence>
<dbReference type="SUPFAM" id="SSF81321">
    <property type="entry name" value="Family A G protein-coupled receptor-like"/>
    <property type="match status" value="1"/>
</dbReference>
<comment type="caution">
    <text evidence="7">The sequence shown here is derived from an EMBL/GenBank/DDBJ whole genome shotgun (WGS) entry which is preliminary data.</text>
</comment>
<dbReference type="InterPro" id="IPR017981">
    <property type="entry name" value="GPCR_2-like_7TM"/>
</dbReference>
<keyword evidence="2 5" id="KW-0812">Transmembrane</keyword>
<feature type="domain" description="G-protein coupled receptors family 2 profile 2" evidence="6">
    <location>
        <begin position="1"/>
        <end position="122"/>
    </location>
</feature>
<dbReference type="EMBL" id="MCGO01000041">
    <property type="protein sequence ID" value="ORY39159.1"/>
    <property type="molecule type" value="Genomic_DNA"/>
</dbReference>
<evidence type="ECO:0000259" key="6">
    <source>
        <dbReference type="PROSITE" id="PS50261"/>
    </source>
</evidence>
<evidence type="ECO:0000256" key="2">
    <source>
        <dbReference type="ARBA" id="ARBA00022692"/>
    </source>
</evidence>
<feature type="transmembrane region" description="Helical" evidence="5">
    <location>
        <begin position="38"/>
        <end position="58"/>
    </location>
</feature>
<sequence length="288" mass="32064">MQAWIALSEIPTTITWGIGTIIVQEESLCTAFGAIHEFFLITTASWHLNASLLCWIVVKRGDKGVSKYWRYFHIYAWGTGMLFTLASFIAGAFLQRGNVMGDATFECWFGPLYADLRIWCFYFWIWLQFGLIVATYIVLAFTAFTVERDLQTFQQSSNDTVRLAFSSTPSVVSTNISSDNVSAANILSVKSSTQNLSNVIAVSGTHAKTYKNPTIGDETSVLSRVVVRGTIVGTGFVLFWSIPTALRVMGFMNLKTPFWLTLLAGISLGASGLCNPAVYFVFRKRDER</sequence>
<dbReference type="OrthoDB" id="2122879at2759"/>
<dbReference type="GO" id="GO:0007166">
    <property type="term" value="P:cell surface receptor signaling pathway"/>
    <property type="evidence" value="ECO:0007669"/>
    <property type="project" value="InterPro"/>
</dbReference>
<evidence type="ECO:0000313" key="7">
    <source>
        <dbReference type="EMBL" id="ORY39159.1"/>
    </source>
</evidence>
<feature type="transmembrane region" description="Helical" evidence="5">
    <location>
        <begin position="258"/>
        <end position="282"/>
    </location>
</feature>
<dbReference type="GO" id="GO:0005886">
    <property type="term" value="C:plasma membrane"/>
    <property type="evidence" value="ECO:0007669"/>
    <property type="project" value="TreeGrafter"/>
</dbReference>
<dbReference type="PROSITE" id="PS50261">
    <property type="entry name" value="G_PROTEIN_RECEP_F2_4"/>
    <property type="match status" value="1"/>
</dbReference>
<gene>
    <name evidence="7" type="ORF">BCR33DRAFT_720392</name>
</gene>
<keyword evidence="8" id="KW-1185">Reference proteome</keyword>